<proteinExistence type="predicted"/>
<dbReference type="Gene3D" id="1.25.40.20">
    <property type="entry name" value="Ankyrin repeat-containing domain"/>
    <property type="match status" value="2"/>
</dbReference>
<evidence type="ECO:0000256" key="4">
    <source>
        <dbReference type="SAM" id="MobiDB-lite"/>
    </source>
</evidence>
<name>A0A2K0UNX8_TRIHA</name>
<dbReference type="SMART" id="SM00248">
    <property type="entry name" value="ANK"/>
    <property type="match status" value="5"/>
</dbReference>
<organism evidence="5 6">
    <name type="scientific">Trichoderma harzianum</name>
    <name type="common">Hypocrea lixii</name>
    <dbReference type="NCBI Taxonomy" id="5544"/>
    <lineage>
        <taxon>Eukaryota</taxon>
        <taxon>Fungi</taxon>
        <taxon>Dikarya</taxon>
        <taxon>Ascomycota</taxon>
        <taxon>Pezizomycotina</taxon>
        <taxon>Sordariomycetes</taxon>
        <taxon>Hypocreomycetidae</taxon>
        <taxon>Hypocreales</taxon>
        <taxon>Hypocreaceae</taxon>
        <taxon>Trichoderma</taxon>
    </lineage>
</organism>
<dbReference type="InterPro" id="IPR002110">
    <property type="entry name" value="Ankyrin_rpt"/>
</dbReference>
<dbReference type="Proteomes" id="UP000236290">
    <property type="component" value="Unassembled WGS sequence"/>
</dbReference>
<evidence type="ECO:0000313" key="6">
    <source>
        <dbReference type="Proteomes" id="UP000236290"/>
    </source>
</evidence>
<dbReference type="SUPFAM" id="SSF48403">
    <property type="entry name" value="Ankyrin repeat"/>
    <property type="match status" value="1"/>
</dbReference>
<feature type="region of interest" description="Disordered" evidence="4">
    <location>
        <begin position="525"/>
        <end position="551"/>
    </location>
</feature>
<feature type="repeat" description="ANK" evidence="3">
    <location>
        <begin position="174"/>
        <end position="206"/>
    </location>
</feature>
<evidence type="ECO:0000256" key="2">
    <source>
        <dbReference type="ARBA" id="ARBA00023043"/>
    </source>
</evidence>
<gene>
    <name evidence="5" type="ORF">THARTR1_00958</name>
</gene>
<dbReference type="OrthoDB" id="4772757at2759"/>
<dbReference type="InterPro" id="IPR036770">
    <property type="entry name" value="Ankyrin_rpt-contain_sf"/>
</dbReference>
<dbReference type="EMBL" id="MTYI01000007">
    <property type="protein sequence ID" value="PNP59468.1"/>
    <property type="molecule type" value="Genomic_DNA"/>
</dbReference>
<dbReference type="AlphaFoldDB" id="A0A2K0UNX8"/>
<accession>A0A2K0UNX8</accession>
<protein>
    <submittedName>
        <fullName evidence="5">Uncharacterized protein</fullName>
    </submittedName>
</protein>
<dbReference type="Pfam" id="PF12796">
    <property type="entry name" value="Ank_2"/>
    <property type="match status" value="1"/>
</dbReference>
<dbReference type="PROSITE" id="PS50088">
    <property type="entry name" value="ANK_REPEAT"/>
    <property type="match status" value="1"/>
</dbReference>
<feature type="compositionally biased region" description="Basic and acidic residues" evidence="4">
    <location>
        <begin position="22"/>
        <end position="43"/>
    </location>
</feature>
<dbReference type="Pfam" id="PF00023">
    <property type="entry name" value="Ank"/>
    <property type="match status" value="1"/>
</dbReference>
<keyword evidence="2 3" id="KW-0040">ANK repeat</keyword>
<keyword evidence="1" id="KW-0677">Repeat</keyword>
<evidence type="ECO:0000256" key="1">
    <source>
        <dbReference type="ARBA" id="ARBA00022737"/>
    </source>
</evidence>
<evidence type="ECO:0000256" key="3">
    <source>
        <dbReference type="PROSITE-ProRule" id="PRU00023"/>
    </source>
</evidence>
<reference evidence="5 6" key="1">
    <citation type="submission" date="2017-02" db="EMBL/GenBank/DDBJ databases">
        <title>Genomes of Trichoderma spp. with biocontrol activity.</title>
        <authorList>
            <person name="Gardiner D."/>
            <person name="Kazan K."/>
            <person name="Vos C."/>
            <person name="Harvey P."/>
        </authorList>
    </citation>
    <scope>NUCLEOTIDE SEQUENCE [LARGE SCALE GENOMIC DNA]</scope>
    <source>
        <strain evidence="5 6">Tr1</strain>
    </source>
</reference>
<sequence length="624" mass="69009">MEKHPFLEFASLNWADSLKKSDDGKASSKQTIDHHSTNAKEDAGADENTDTLSLMKKLLGENVEWAEKKNLQLAFQIYLLASKRSMPKGVCQIHILSYFALDSYFFLCKETPLLPGGQRDDEGSASIHWVIRGRAETSDKVGTTEANRMIETIRVIEALIKPPHKDALNALDKEGRTPLYLAAHYGDLGMVKLLIERNAKLDIQCKRGETALIVACKLHHHKKMPGEMKHHDIVPQLVAAGANVQLESTLGTALQAICLSGCLDCTKGITSKYGEKVAKEKYGTYGTSLHCAAFHGHVAILNHLLKLGIFNVHETDKVFGSVLTAAATGCNYSTELENYYKIFDMLIDKKVNVNDMHGEFGPALRAAAAYGDKKLVTKLLGAGARIESACGPMGTAYEAADDADQEEIKALLKEKDKDADTYTGTNEFGAADALRILRQQFFKHALEVSNLTFAHFLIDQFVLYYIKHITKLKPERLEMLARHARNVFTDVIKLATKQSAKDRTATHIAEDSIHDEIEEDFGIKQPGPAMEEESPAMEGESPARKEESPAVEQRLSIVGKDIIAPKEVNSTVEQEISVLAQEGSPARYLPEQKMLDTHQFPIATATPNIERGDRQTFHRVSTAA</sequence>
<comment type="caution">
    <text evidence="5">The sequence shown here is derived from an EMBL/GenBank/DDBJ whole genome shotgun (WGS) entry which is preliminary data.</text>
</comment>
<dbReference type="PANTHER" id="PTHR24198:SF165">
    <property type="entry name" value="ANKYRIN REPEAT-CONTAINING PROTEIN-RELATED"/>
    <property type="match status" value="1"/>
</dbReference>
<dbReference type="PANTHER" id="PTHR24198">
    <property type="entry name" value="ANKYRIN REPEAT AND PROTEIN KINASE DOMAIN-CONTAINING PROTEIN"/>
    <property type="match status" value="1"/>
</dbReference>
<dbReference type="PROSITE" id="PS50297">
    <property type="entry name" value="ANK_REP_REGION"/>
    <property type="match status" value="1"/>
</dbReference>
<feature type="region of interest" description="Disordered" evidence="4">
    <location>
        <begin position="22"/>
        <end position="47"/>
    </location>
</feature>
<evidence type="ECO:0000313" key="5">
    <source>
        <dbReference type="EMBL" id="PNP59468.1"/>
    </source>
</evidence>